<dbReference type="InterPro" id="IPR003609">
    <property type="entry name" value="Pan_app"/>
</dbReference>
<evidence type="ECO:0000313" key="4">
    <source>
        <dbReference type="Proteomes" id="UP000283509"/>
    </source>
</evidence>
<sequence>MKRGWKLVVMLALLLTSAATRGSMTLFKLEHQGQKGTAVIFSRAMLSLTMCASQCAAVPQCRGFNWQRTYSVCEGLSSYEPTLMDANSNVYVPDIHYSWQLLEYSCPTCLGPHFGLSDWVHDCDPATGALVGVAALSSLDDLDYMLCASFHGLDIDHSNGAFFTPSETLRCQGFFSVVCHLS</sequence>
<dbReference type="AlphaFoldDB" id="A0A3R7QLP2"/>
<gene>
    <name evidence="3" type="ORF">C7M84_023893</name>
</gene>
<reference evidence="3 4" key="1">
    <citation type="submission" date="2018-04" db="EMBL/GenBank/DDBJ databases">
        <authorList>
            <person name="Zhang X."/>
            <person name="Yuan J."/>
            <person name="Li F."/>
            <person name="Xiang J."/>
        </authorList>
    </citation>
    <scope>NUCLEOTIDE SEQUENCE [LARGE SCALE GENOMIC DNA]</scope>
    <source>
        <tissue evidence="3">Muscle</tissue>
    </source>
</reference>
<evidence type="ECO:0000313" key="3">
    <source>
        <dbReference type="EMBL" id="ROT82908.1"/>
    </source>
</evidence>
<keyword evidence="4" id="KW-1185">Reference proteome</keyword>
<feature type="domain" description="Apple" evidence="2">
    <location>
        <begin position="45"/>
        <end position="88"/>
    </location>
</feature>
<feature type="chain" id="PRO_5018620741" description="Apple domain-containing protein" evidence="1">
    <location>
        <begin position="23"/>
        <end position="182"/>
    </location>
</feature>
<protein>
    <recommendedName>
        <fullName evidence="2">Apple domain-containing protein</fullName>
    </recommendedName>
</protein>
<dbReference type="Pfam" id="PF00024">
    <property type="entry name" value="PAN_1"/>
    <property type="match status" value="1"/>
</dbReference>
<accession>A0A3R7QLP2</accession>
<proteinExistence type="predicted"/>
<dbReference type="EMBL" id="QCYY01000759">
    <property type="protein sequence ID" value="ROT82908.1"/>
    <property type="molecule type" value="Genomic_DNA"/>
</dbReference>
<comment type="caution">
    <text evidence="3">The sequence shown here is derived from an EMBL/GenBank/DDBJ whole genome shotgun (WGS) entry which is preliminary data.</text>
</comment>
<evidence type="ECO:0000259" key="2">
    <source>
        <dbReference type="Pfam" id="PF00024"/>
    </source>
</evidence>
<evidence type="ECO:0000256" key="1">
    <source>
        <dbReference type="SAM" id="SignalP"/>
    </source>
</evidence>
<reference evidence="3 4" key="2">
    <citation type="submission" date="2019-01" db="EMBL/GenBank/DDBJ databases">
        <title>The decoding of complex shrimp genome reveals the adaptation for benthos swimmer, frequently molting mechanism and breeding impact on genome.</title>
        <authorList>
            <person name="Sun Y."/>
            <person name="Gao Y."/>
            <person name="Yu Y."/>
        </authorList>
    </citation>
    <scope>NUCLEOTIDE SEQUENCE [LARGE SCALE GENOMIC DNA]</scope>
    <source>
        <tissue evidence="3">Muscle</tissue>
    </source>
</reference>
<name>A0A3R7QLP2_PENVA</name>
<organism evidence="3 4">
    <name type="scientific">Penaeus vannamei</name>
    <name type="common">Whiteleg shrimp</name>
    <name type="synonym">Litopenaeus vannamei</name>
    <dbReference type="NCBI Taxonomy" id="6689"/>
    <lineage>
        <taxon>Eukaryota</taxon>
        <taxon>Metazoa</taxon>
        <taxon>Ecdysozoa</taxon>
        <taxon>Arthropoda</taxon>
        <taxon>Crustacea</taxon>
        <taxon>Multicrustacea</taxon>
        <taxon>Malacostraca</taxon>
        <taxon>Eumalacostraca</taxon>
        <taxon>Eucarida</taxon>
        <taxon>Decapoda</taxon>
        <taxon>Dendrobranchiata</taxon>
        <taxon>Penaeoidea</taxon>
        <taxon>Penaeidae</taxon>
        <taxon>Penaeus</taxon>
    </lineage>
</organism>
<feature type="signal peptide" evidence="1">
    <location>
        <begin position="1"/>
        <end position="22"/>
    </location>
</feature>
<dbReference type="Proteomes" id="UP000283509">
    <property type="component" value="Unassembled WGS sequence"/>
</dbReference>
<keyword evidence="1" id="KW-0732">Signal</keyword>